<accession>A0A146K2G2</accession>
<reference evidence="1" key="1">
    <citation type="submission" date="2015-07" db="EMBL/GenBank/DDBJ databases">
        <title>Adaptation to a free-living lifestyle via gene acquisitions in the diplomonad Trepomonas sp. PC1.</title>
        <authorList>
            <person name="Xu F."/>
            <person name="Jerlstrom-Hultqvist J."/>
            <person name="Kolisko M."/>
            <person name="Simpson A.G.B."/>
            <person name="Roger A.J."/>
            <person name="Svard S.G."/>
            <person name="Andersson J.O."/>
        </authorList>
    </citation>
    <scope>NUCLEOTIDE SEQUENCE</scope>
    <source>
        <strain evidence="1">PC1</strain>
    </source>
</reference>
<dbReference type="GO" id="GO:0046872">
    <property type="term" value="F:metal ion binding"/>
    <property type="evidence" value="ECO:0007669"/>
    <property type="project" value="InterPro"/>
</dbReference>
<dbReference type="Gene3D" id="2.30.30.40">
    <property type="entry name" value="SH3 Domains"/>
    <property type="match status" value="1"/>
</dbReference>
<dbReference type="EMBL" id="GDID01005524">
    <property type="protein sequence ID" value="JAP91082.1"/>
    <property type="molecule type" value="Transcribed_RNA"/>
</dbReference>
<gene>
    <name evidence="1" type="ORF">TPC1_17406</name>
</gene>
<organism evidence="1">
    <name type="scientific">Trepomonas sp. PC1</name>
    <dbReference type="NCBI Taxonomy" id="1076344"/>
    <lineage>
        <taxon>Eukaryota</taxon>
        <taxon>Metamonada</taxon>
        <taxon>Diplomonadida</taxon>
        <taxon>Hexamitidae</taxon>
        <taxon>Hexamitinae</taxon>
        <taxon>Trepomonas</taxon>
    </lineage>
</organism>
<sequence length="668" mass="77440">MPHFHATVTFSSESVLSSKQVLLSNIQTQKGKVQFIGDKSIVRQNNQIFEADKPKLIQKSGKTDENKKKIKFPTRKVKTAQNIVKMKYEPGEMQNLDNFRNDLLESYLLQSLKRELIILTGFGKVRFNQILPPKNVQSDVGNQFQVDDQLYMVVGKTQSHYSACKVETDFRKLQKSINLTEIRQFLIEKVSLDTDFTDERVVVSYAINSIISQKYLQLQSQQLRLFSLQQALQNIQQLGCCFANQINSPTLYNLQSQINAFDNEASLQHLKPVTAKNFEPGRFVVRNVLSWRFKNQDKSGKRVEVINHKAYLGRTVSIQNDVCCVYWYNRTYNRYACGRDQQYDIVYFDDNQQIQREFGCQQSQQFEKQQCACGICLVDQFSQFAEDPGQMLHRRLRAADLQRISKDFSAIPATKPFCLLQNKISQKSDRNPPFRLQQNENQMLSETNYEDIAQLKELFTTNNLIPRKQLQKQFLTTYAGTPVLSKHKFSFIVTPGLDWHHPAPEEWKRLFEKSAQPHQRILKLGVYVPSSLTDEASVKWFSHLDYDEMVTFQQKCFNIIQKVDSNDQFVLDQHSRIKILQPKTYKYDVGKDSLTEISGYEHLVMSGNFIQGALVGPTVGWAQQFNEIYGVLLSQDQLYCIVKWSSGIICRHYMGAEGRYELTYLEGM</sequence>
<protein>
    <submittedName>
        <fullName evidence="1">Mib/herc2 domain-containing protein</fullName>
    </submittedName>
</protein>
<dbReference type="SUPFAM" id="SSF159034">
    <property type="entry name" value="Mib/herc2 domain-like"/>
    <property type="match status" value="1"/>
</dbReference>
<dbReference type="InterPro" id="IPR037252">
    <property type="entry name" value="Mib_Herc2_sf"/>
</dbReference>
<dbReference type="AlphaFoldDB" id="A0A146K2G2"/>
<name>A0A146K2G2_9EUKA</name>
<dbReference type="GO" id="GO:0004842">
    <property type="term" value="F:ubiquitin-protein transferase activity"/>
    <property type="evidence" value="ECO:0007669"/>
    <property type="project" value="InterPro"/>
</dbReference>
<evidence type="ECO:0000313" key="1">
    <source>
        <dbReference type="EMBL" id="JAP91082.1"/>
    </source>
</evidence>
<proteinExistence type="predicted"/>